<feature type="transmembrane region" description="Helical" evidence="1">
    <location>
        <begin position="42"/>
        <end position="61"/>
    </location>
</feature>
<dbReference type="Proteomes" id="UP001163687">
    <property type="component" value="Chromosome"/>
</dbReference>
<feature type="transmembrane region" description="Helical" evidence="1">
    <location>
        <begin position="12"/>
        <end position="30"/>
    </location>
</feature>
<gene>
    <name evidence="2" type="ORF">caldi_30440</name>
</gene>
<proteinExistence type="predicted"/>
<name>A0AA35GB36_9FIRM</name>
<dbReference type="EMBL" id="AP025628">
    <property type="protein sequence ID" value="BDG61954.1"/>
    <property type="molecule type" value="Genomic_DNA"/>
</dbReference>
<feature type="transmembrane region" description="Helical" evidence="1">
    <location>
        <begin position="81"/>
        <end position="100"/>
    </location>
</feature>
<sequence length="115" mass="12829">MGQMYLEPPGFLVIHTLGAVLLTTGFVMAIRLWKKHEIFRWFGLFFGLSLSGTLVSLRGLFAQQKMARLPVQSGFVHEAGAYYYGVAATLVFLGIVMLVLGMESMRRMTGTSQKH</sequence>
<organism evidence="2 3">
    <name type="scientific">Caldinitratiruptor microaerophilus</name>
    <dbReference type="NCBI Taxonomy" id="671077"/>
    <lineage>
        <taxon>Bacteria</taxon>
        <taxon>Bacillati</taxon>
        <taxon>Bacillota</taxon>
        <taxon>Clostridia</taxon>
        <taxon>Eubacteriales</taxon>
        <taxon>Symbiobacteriaceae</taxon>
        <taxon>Caldinitratiruptor</taxon>
    </lineage>
</organism>
<keyword evidence="3" id="KW-1185">Reference proteome</keyword>
<dbReference type="AlphaFoldDB" id="A0AA35GB36"/>
<evidence type="ECO:0000313" key="2">
    <source>
        <dbReference type="EMBL" id="BDG61954.1"/>
    </source>
</evidence>
<keyword evidence="1" id="KW-0812">Transmembrane</keyword>
<evidence type="ECO:0000256" key="1">
    <source>
        <dbReference type="SAM" id="Phobius"/>
    </source>
</evidence>
<evidence type="ECO:0000313" key="3">
    <source>
        <dbReference type="Proteomes" id="UP001163687"/>
    </source>
</evidence>
<protein>
    <submittedName>
        <fullName evidence="2">Uncharacterized protein</fullName>
    </submittedName>
</protein>
<dbReference type="KEGG" id="cmic:caldi_30440"/>
<keyword evidence="1" id="KW-0472">Membrane</keyword>
<accession>A0AA35GB36</accession>
<keyword evidence="1" id="KW-1133">Transmembrane helix</keyword>
<reference evidence="2" key="1">
    <citation type="submission" date="2022-03" db="EMBL/GenBank/DDBJ databases">
        <title>Complete genome sequence of Caldinitratiruptor microaerophilus.</title>
        <authorList>
            <person name="Mukaiyama R."/>
            <person name="Nishiyama T."/>
            <person name="Ueda K."/>
        </authorList>
    </citation>
    <scope>NUCLEOTIDE SEQUENCE</scope>
    <source>
        <strain evidence="2">JCM 16183</strain>
    </source>
</reference>